<reference evidence="1" key="1">
    <citation type="submission" date="2018-06" db="EMBL/GenBank/DDBJ databases">
        <authorList>
            <person name="Zhirakovskaya E."/>
        </authorList>
    </citation>
    <scope>NUCLEOTIDE SEQUENCE</scope>
</reference>
<dbReference type="SUPFAM" id="SSF54001">
    <property type="entry name" value="Cysteine proteinases"/>
    <property type="match status" value="1"/>
</dbReference>
<accession>A0A3B0WA64</accession>
<protein>
    <recommendedName>
        <fullName evidence="2">Lipo-like protein</fullName>
    </recommendedName>
</protein>
<name>A0A3B0WA64_9ZZZZ</name>
<evidence type="ECO:0008006" key="2">
    <source>
        <dbReference type="Google" id="ProtNLM"/>
    </source>
</evidence>
<evidence type="ECO:0000313" key="1">
    <source>
        <dbReference type="EMBL" id="VAW52818.1"/>
    </source>
</evidence>
<dbReference type="InterPro" id="IPR038765">
    <property type="entry name" value="Papain-like_cys_pep_sf"/>
</dbReference>
<dbReference type="Gene3D" id="3.90.1720.10">
    <property type="entry name" value="endopeptidase domain like (from Nostoc punctiforme)"/>
    <property type="match status" value="1"/>
</dbReference>
<dbReference type="EMBL" id="UOFE01000030">
    <property type="protein sequence ID" value="VAW52818.1"/>
    <property type="molecule type" value="Genomic_DNA"/>
</dbReference>
<sequence length="342" mass="39984">MFRFVRLKNYLWDKFVHWLTYESPHYKTPLTSFERLRYELRPGDVILVEGRSNVAEIIKSITQSMWTHSFFYIGRLHDIDDPMLRDHIQKYRHCSPDEQLIIEAVLGKGIIVSSIEDYEGEHLRICRPRGITRADSQSVIEYSIKELGKDYNVRQIMDLARFMFPYWFLPKRWRSTLFEHNAGRPTKTVCSTMMAEAFAKVRFPIIPVIHQGDDGQLKLIRSNSKLITPRDFDHSPYFDVIKYPIIDFDELGIYRKLPWDQTSVHCNTIGDCFYSHPEEVENLIPIDSSNTINPDDEKSDVVKTGVIRKVFNKVTGNDEIDDAVDEKTIDEKSDNINKKAAN</sequence>
<proteinExistence type="predicted"/>
<dbReference type="AlphaFoldDB" id="A0A3B0WA64"/>
<dbReference type="InterPro" id="IPR024453">
    <property type="entry name" value="Peptidase_C92"/>
</dbReference>
<organism evidence="1">
    <name type="scientific">hydrothermal vent metagenome</name>
    <dbReference type="NCBI Taxonomy" id="652676"/>
    <lineage>
        <taxon>unclassified sequences</taxon>
        <taxon>metagenomes</taxon>
        <taxon>ecological metagenomes</taxon>
    </lineage>
</organism>
<dbReference type="Pfam" id="PF05708">
    <property type="entry name" value="Peptidase_C92"/>
    <property type="match status" value="1"/>
</dbReference>
<gene>
    <name evidence="1" type="ORF">MNBD_GAMMA05-572</name>
</gene>